<comment type="caution">
    <text evidence="2">The sequence shown here is derived from an EMBL/GenBank/DDBJ whole genome shotgun (WGS) entry which is preliminary data.</text>
</comment>
<reference evidence="2 3" key="1">
    <citation type="submission" date="2023-07" db="EMBL/GenBank/DDBJ databases">
        <title>Novel Shewanella species isolated from Baltic Sea sediments.</title>
        <authorList>
            <person name="Martin-Rodriguez A.J."/>
        </authorList>
    </citation>
    <scope>NUCLEOTIDE SEQUENCE [LARGE SCALE GENOMIC DNA]</scope>
    <source>
        <strain evidence="2 3">SP2S1-2</strain>
    </source>
</reference>
<dbReference type="GO" id="GO:0016787">
    <property type="term" value="F:hydrolase activity"/>
    <property type="evidence" value="ECO:0007669"/>
    <property type="project" value="UniProtKB-KW"/>
</dbReference>
<gene>
    <name evidence="2" type="ORF">Q4Q50_17445</name>
</gene>
<proteinExistence type="predicted"/>
<dbReference type="InterPro" id="IPR029058">
    <property type="entry name" value="AB_hydrolase_fold"/>
</dbReference>
<protein>
    <submittedName>
        <fullName evidence="2">Alpha/beta hydrolase</fullName>
    </submittedName>
</protein>
<dbReference type="Pfam" id="PF12697">
    <property type="entry name" value="Abhydrolase_6"/>
    <property type="match status" value="1"/>
</dbReference>
<dbReference type="EMBL" id="JAUOES010000023">
    <property type="protein sequence ID" value="MDT3282063.1"/>
    <property type="molecule type" value="Genomic_DNA"/>
</dbReference>
<evidence type="ECO:0000313" key="2">
    <source>
        <dbReference type="EMBL" id="MDT3282063.1"/>
    </source>
</evidence>
<evidence type="ECO:0000313" key="3">
    <source>
        <dbReference type="Proteomes" id="UP001249505"/>
    </source>
</evidence>
<dbReference type="RefSeq" id="WP_311900430.1">
    <property type="nucleotide sequence ID" value="NZ_JAUOES010000023.1"/>
</dbReference>
<evidence type="ECO:0000259" key="1">
    <source>
        <dbReference type="Pfam" id="PF12697"/>
    </source>
</evidence>
<dbReference type="PANTHER" id="PTHR43194">
    <property type="entry name" value="HYDROLASE ALPHA/BETA FOLD FAMILY"/>
    <property type="match status" value="1"/>
</dbReference>
<sequence>MTTWVLLRGLMRDQRHWNGFDQRLRQKGLRVLTPDLPGNGTLSHELSPLKIADYAHVVWQQLDEQVQNGEAIYLLGLSMGGMLALEMAHQRPWQIRHVFVLNSSAANLSPWYQRFNPLNALKAFCLRARGKALHPIESTIVRLTSFRHRRDCDLIAEWSEFRRESSPTIRNAWRQLWAAFQYQCPLTVEVPISVLCGDRDALVSMASSKALAQHFHTDLIVLAYCGHDAAIDAPAKLAHYLLAIATPTKPQTEVQEDDEPAHAQYVHTQYSCNDLLEEEMAFNEAIFSVWDEKALSILHSKSSAMNSAKTGNSLPIRL</sequence>
<keyword evidence="2" id="KW-0378">Hydrolase</keyword>
<name>A0ABU3G483_9GAMM</name>
<keyword evidence="3" id="KW-1185">Reference proteome</keyword>
<feature type="domain" description="AB hydrolase-1" evidence="1">
    <location>
        <begin position="5"/>
        <end position="238"/>
    </location>
</feature>
<dbReference type="SUPFAM" id="SSF53474">
    <property type="entry name" value="alpha/beta-Hydrolases"/>
    <property type="match status" value="1"/>
</dbReference>
<dbReference type="Gene3D" id="3.40.50.1820">
    <property type="entry name" value="alpha/beta hydrolase"/>
    <property type="match status" value="1"/>
</dbReference>
<dbReference type="InterPro" id="IPR050228">
    <property type="entry name" value="Carboxylesterase_BioH"/>
</dbReference>
<dbReference type="Proteomes" id="UP001249505">
    <property type="component" value="Unassembled WGS sequence"/>
</dbReference>
<accession>A0ABU3G483</accession>
<dbReference type="InterPro" id="IPR000073">
    <property type="entry name" value="AB_hydrolase_1"/>
</dbReference>
<dbReference type="PANTHER" id="PTHR43194:SF5">
    <property type="entry name" value="PIMELOYL-[ACYL-CARRIER PROTEIN] METHYL ESTER ESTERASE"/>
    <property type="match status" value="1"/>
</dbReference>
<organism evidence="2 3">
    <name type="scientific">Shewanella scandinavica</name>
    <dbReference type="NCBI Taxonomy" id="3063538"/>
    <lineage>
        <taxon>Bacteria</taxon>
        <taxon>Pseudomonadati</taxon>
        <taxon>Pseudomonadota</taxon>
        <taxon>Gammaproteobacteria</taxon>
        <taxon>Alteromonadales</taxon>
        <taxon>Shewanellaceae</taxon>
        <taxon>Shewanella</taxon>
    </lineage>
</organism>
<dbReference type="PRINTS" id="PR00111">
    <property type="entry name" value="ABHYDROLASE"/>
</dbReference>